<evidence type="ECO:0000313" key="2">
    <source>
        <dbReference type="Proteomes" id="UP001500689"/>
    </source>
</evidence>
<evidence type="ECO:0000313" key="1">
    <source>
        <dbReference type="EMBL" id="GAA3528336.1"/>
    </source>
</evidence>
<gene>
    <name evidence="1" type="ORF">GCM10022222_09210</name>
</gene>
<comment type="caution">
    <text evidence="1">The sequence shown here is derived from an EMBL/GenBank/DDBJ whole genome shotgun (WGS) entry which is preliminary data.</text>
</comment>
<accession>A0ABP6V467</accession>
<dbReference type="EMBL" id="BAAAZN010000001">
    <property type="protein sequence ID" value="GAA3528336.1"/>
    <property type="molecule type" value="Genomic_DNA"/>
</dbReference>
<dbReference type="Proteomes" id="UP001500689">
    <property type="component" value="Unassembled WGS sequence"/>
</dbReference>
<protein>
    <submittedName>
        <fullName evidence="1">Uncharacterized protein</fullName>
    </submittedName>
</protein>
<sequence length="50" mass="4842">MAIRCSIIPGSSDIAAKIRPASGVGLAAGAGGLSGIAVNVSNQGRYEVGK</sequence>
<proteinExistence type="predicted"/>
<name>A0ABP6V467_9PSEU</name>
<reference evidence="2" key="1">
    <citation type="journal article" date="2019" name="Int. J. Syst. Evol. Microbiol.">
        <title>The Global Catalogue of Microorganisms (GCM) 10K type strain sequencing project: providing services to taxonomists for standard genome sequencing and annotation.</title>
        <authorList>
            <consortium name="The Broad Institute Genomics Platform"/>
            <consortium name="The Broad Institute Genome Sequencing Center for Infectious Disease"/>
            <person name="Wu L."/>
            <person name="Ma J."/>
        </authorList>
    </citation>
    <scope>NUCLEOTIDE SEQUENCE [LARGE SCALE GENOMIC DNA]</scope>
    <source>
        <strain evidence="2">JCM 16898</strain>
    </source>
</reference>
<keyword evidence="2" id="KW-1185">Reference proteome</keyword>
<organism evidence="1 2">
    <name type="scientific">Amycolatopsis ultiminotia</name>
    <dbReference type="NCBI Taxonomy" id="543629"/>
    <lineage>
        <taxon>Bacteria</taxon>
        <taxon>Bacillati</taxon>
        <taxon>Actinomycetota</taxon>
        <taxon>Actinomycetes</taxon>
        <taxon>Pseudonocardiales</taxon>
        <taxon>Pseudonocardiaceae</taxon>
        <taxon>Amycolatopsis</taxon>
    </lineage>
</organism>